<keyword evidence="1" id="KW-0145">Chemotaxis</keyword>
<dbReference type="PRINTS" id="PR00260">
    <property type="entry name" value="CHEMTRNSDUCR"/>
</dbReference>
<dbReference type="InterPro" id="IPR021796">
    <property type="entry name" value="Tll0287-like_dom"/>
</dbReference>
<protein>
    <submittedName>
        <fullName evidence="6">DUF3365 domain-containing protein</fullName>
    </submittedName>
</protein>
<feature type="domain" description="Methyl-accepting transducer" evidence="5">
    <location>
        <begin position="256"/>
        <end position="485"/>
    </location>
</feature>
<evidence type="ECO:0000313" key="7">
    <source>
        <dbReference type="Proteomes" id="UP000526501"/>
    </source>
</evidence>
<dbReference type="GO" id="GO:0004888">
    <property type="term" value="F:transmembrane signaling receptor activity"/>
    <property type="evidence" value="ECO:0007669"/>
    <property type="project" value="InterPro"/>
</dbReference>
<dbReference type="SMART" id="SM00283">
    <property type="entry name" value="MA"/>
    <property type="match status" value="1"/>
</dbReference>
<dbReference type="GO" id="GO:0005886">
    <property type="term" value="C:plasma membrane"/>
    <property type="evidence" value="ECO:0007669"/>
    <property type="project" value="TreeGrafter"/>
</dbReference>
<reference evidence="6 7" key="1">
    <citation type="submission" date="2020-07" db="EMBL/GenBank/DDBJ databases">
        <authorList>
            <person name="Feng X."/>
        </authorList>
    </citation>
    <scope>NUCLEOTIDE SEQUENCE [LARGE SCALE GENOMIC DNA]</scope>
    <source>
        <strain evidence="6 7">JCM23202</strain>
    </source>
</reference>
<dbReference type="Proteomes" id="UP000526501">
    <property type="component" value="Unassembled WGS sequence"/>
</dbReference>
<dbReference type="GO" id="GO:0006935">
    <property type="term" value="P:chemotaxis"/>
    <property type="evidence" value="ECO:0007669"/>
    <property type="project" value="UniProtKB-KW"/>
</dbReference>
<dbReference type="GO" id="GO:0007165">
    <property type="term" value="P:signal transduction"/>
    <property type="evidence" value="ECO:0007669"/>
    <property type="project" value="UniProtKB-KW"/>
</dbReference>
<comment type="similarity">
    <text evidence="2">Belongs to the methyl-accepting chemotaxis (MCP) protein family.</text>
</comment>
<evidence type="ECO:0000256" key="3">
    <source>
        <dbReference type="PROSITE-ProRule" id="PRU00284"/>
    </source>
</evidence>
<dbReference type="InterPro" id="IPR004089">
    <property type="entry name" value="MCPsignal_dom"/>
</dbReference>
<dbReference type="AlphaFoldDB" id="A0A7X1E8N7"/>
<evidence type="ECO:0000256" key="4">
    <source>
        <dbReference type="SAM" id="MobiDB-lite"/>
    </source>
</evidence>
<dbReference type="Gene3D" id="1.10.287.950">
    <property type="entry name" value="Methyl-accepting chemotaxis protein"/>
    <property type="match status" value="1"/>
</dbReference>
<dbReference type="InterPro" id="IPR051310">
    <property type="entry name" value="MCP_chemotaxis"/>
</dbReference>
<dbReference type="PANTHER" id="PTHR43531:SF11">
    <property type="entry name" value="METHYL-ACCEPTING CHEMOTAXIS PROTEIN 3"/>
    <property type="match status" value="1"/>
</dbReference>
<dbReference type="PROSITE" id="PS50111">
    <property type="entry name" value="CHEMOTAXIS_TRANSDUC_2"/>
    <property type="match status" value="1"/>
</dbReference>
<proteinExistence type="inferred from homology"/>
<name>A0A7X1E8N7_9BACT</name>
<evidence type="ECO:0000259" key="5">
    <source>
        <dbReference type="PROSITE" id="PS50111"/>
    </source>
</evidence>
<dbReference type="EMBL" id="JACHVC010000012">
    <property type="protein sequence ID" value="MBC2606544.1"/>
    <property type="molecule type" value="Genomic_DNA"/>
</dbReference>
<keyword evidence="3" id="KW-0807">Transducer</keyword>
<dbReference type="SUPFAM" id="SSF58104">
    <property type="entry name" value="Methyl-accepting chemotaxis protein (MCP) signaling domain"/>
    <property type="match status" value="1"/>
</dbReference>
<evidence type="ECO:0000313" key="6">
    <source>
        <dbReference type="EMBL" id="MBC2606544.1"/>
    </source>
</evidence>
<organism evidence="6 7">
    <name type="scientific">Pelagicoccus albus</name>
    <dbReference type="NCBI Taxonomy" id="415222"/>
    <lineage>
        <taxon>Bacteria</taxon>
        <taxon>Pseudomonadati</taxon>
        <taxon>Verrucomicrobiota</taxon>
        <taxon>Opitutia</taxon>
        <taxon>Puniceicoccales</taxon>
        <taxon>Pelagicoccaceae</taxon>
        <taxon>Pelagicoccus</taxon>
    </lineage>
</organism>
<accession>A0A7X1E8N7</accession>
<dbReference type="InterPro" id="IPR004090">
    <property type="entry name" value="Chemotax_Me-accpt_rcpt"/>
</dbReference>
<dbReference type="RefSeq" id="WP_185660414.1">
    <property type="nucleotide sequence ID" value="NZ_CAWPOO010000012.1"/>
</dbReference>
<keyword evidence="7" id="KW-1185">Reference proteome</keyword>
<gene>
    <name evidence="6" type="ORF">H5P27_10870</name>
</gene>
<dbReference type="Pfam" id="PF11845">
    <property type="entry name" value="Tll0287-like"/>
    <property type="match status" value="1"/>
</dbReference>
<dbReference type="PANTHER" id="PTHR43531">
    <property type="entry name" value="PROTEIN ICFG"/>
    <property type="match status" value="1"/>
</dbReference>
<evidence type="ECO:0000256" key="1">
    <source>
        <dbReference type="ARBA" id="ARBA00022500"/>
    </source>
</evidence>
<dbReference type="Pfam" id="PF00015">
    <property type="entry name" value="MCPsignal"/>
    <property type="match status" value="1"/>
</dbReference>
<sequence length="545" mass="57990">MKLASKILVGGSVLVALVVATSLGVMYKSIESQGLDMGKQRMKSILAQANAVKEHMSELVDAKAFDREHLSSELTTASDFRKTTYYKTIPVVASWQTIQEIAEEEGVTLRTPKFQARNPDNEPDESEAEILRYFEDGSKSEYFVNDKETGHMVYATPVVLSKGCLYCHGDPGNSLTGDGKDILGFEMEGWKAGEVHGAFVLKSSTEPIYAGVQASFRDVLMWVLPICVIFGYIASRLLRTKVVGPIEQAISDIARSTTAAVGASHEVTDSSTTLAEGASRQAAALEQTSASIEEISSATKRNLSSTDEAVGVAREARNGVDRAVDRMGSLRVAMDSIAAAGGEISNIIKTIEEIAFQTNILALNAAVEAARAGEAGAGFSVVADEVRQLAMRATRAAQDSAGRIGKSVTASSEGNAISTEVETELKSITQQVHSIDELLIQLQKSSDMQSEGMGQVSHALTEIDTVTQSSASSSEELASAAVEMSGQVATLERAISSLRHVVNGESSEAPADAMSTPSFSQSDLRKESASFEPAPRGTADADLWN</sequence>
<comment type="caution">
    <text evidence="6">The sequence shown here is derived from an EMBL/GenBank/DDBJ whole genome shotgun (WGS) entry which is preliminary data.</text>
</comment>
<feature type="region of interest" description="Disordered" evidence="4">
    <location>
        <begin position="505"/>
        <end position="545"/>
    </location>
</feature>
<evidence type="ECO:0000256" key="2">
    <source>
        <dbReference type="ARBA" id="ARBA00029447"/>
    </source>
</evidence>